<evidence type="ECO:0000313" key="3">
    <source>
        <dbReference type="EMBL" id="NMM45580.1"/>
    </source>
</evidence>
<proteinExistence type="predicted"/>
<sequence length="351" mass="38795">MKRVNDCAFLICAADSTIRDAIRRVDGSTPLLFQIVVDTGGKVVGSITDGDIRRGFARGLRLEDSVRKCMHTPPVVGRIGDTVRNAELLHGRRFLPICDARGVLDHVIVEHIGPRRVERALIMAGGFGTRLGERTKTTPKPLLPVGGKPILEHILARLEEYGIQKVEISVHYLAEQIQDFVTKRNNNCDIELVRETEPLGTAGSLSLIGKPTIEPILVMNADVLTDVDFGAMVEHHARVDCDGTIAAHRFEYQVPYGVLRFDDSDILQGIDEKPTYYHLVSAGIYYLDPVIVGMVPKGRRMDVPELLELATASGCRLSVFPVHEYWSDVGQPKDLDAAGDRLRRQAEGTKS</sequence>
<comment type="caution">
    <text evidence="3">The sequence shown here is derived from an EMBL/GenBank/DDBJ whole genome shotgun (WGS) entry which is preliminary data.</text>
</comment>
<dbReference type="InterPro" id="IPR005835">
    <property type="entry name" value="NTP_transferase_dom"/>
</dbReference>
<dbReference type="AlphaFoldDB" id="A0A7Y0E1M5"/>
<feature type="domain" description="CBS" evidence="2">
    <location>
        <begin position="1"/>
        <end position="65"/>
    </location>
</feature>
<dbReference type="SUPFAM" id="SSF54631">
    <property type="entry name" value="CBS-domain pair"/>
    <property type="match status" value="1"/>
</dbReference>
<dbReference type="Pfam" id="PF00483">
    <property type="entry name" value="NTP_transferase"/>
    <property type="match status" value="1"/>
</dbReference>
<protein>
    <submittedName>
        <fullName evidence="3">NTP transferase domain-containing protein</fullName>
    </submittedName>
</protein>
<dbReference type="PROSITE" id="PS51371">
    <property type="entry name" value="CBS"/>
    <property type="match status" value="1"/>
</dbReference>
<accession>A0A7Y0E1M5</accession>
<name>A0A7Y0E1M5_9PROT</name>
<keyword evidence="1" id="KW-0129">CBS domain</keyword>
<dbReference type="InterPro" id="IPR046342">
    <property type="entry name" value="CBS_dom_sf"/>
</dbReference>
<evidence type="ECO:0000259" key="2">
    <source>
        <dbReference type="PROSITE" id="PS51371"/>
    </source>
</evidence>
<evidence type="ECO:0000256" key="1">
    <source>
        <dbReference type="PROSITE-ProRule" id="PRU00703"/>
    </source>
</evidence>
<evidence type="ECO:0000313" key="4">
    <source>
        <dbReference type="Proteomes" id="UP000539372"/>
    </source>
</evidence>
<dbReference type="InterPro" id="IPR029044">
    <property type="entry name" value="Nucleotide-diphossugar_trans"/>
</dbReference>
<dbReference type="EMBL" id="JABBNT010000004">
    <property type="protein sequence ID" value="NMM45580.1"/>
    <property type="molecule type" value="Genomic_DNA"/>
</dbReference>
<organism evidence="3 4">
    <name type="scientific">Pacificispira spongiicola</name>
    <dbReference type="NCBI Taxonomy" id="2729598"/>
    <lineage>
        <taxon>Bacteria</taxon>
        <taxon>Pseudomonadati</taxon>
        <taxon>Pseudomonadota</taxon>
        <taxon>Alphaproteobacteria</taxon>
        <taxon>Rhodospirillales</taxon>
        <taxon>Rhodospirillaceae</taxon>
        <taxon>Pacificispira</taxon>
    </lineage>
</organism>
<dbReference type="CDD" id="cd06426">
    <property type="entry name" value="NTP_transferase_like_2"/>
    <property type="match status" value="1"/>
</dbReference>
<gene>
    <name evidence="3" type="ORF">HH303_13880</name>
</gene>
<keyword evidence="4" id="KW-1185">Reference proteome</keyword>
<dbReference type="InterPro" id="IPR050486">
    <property type="entry name" value="Mannose-1P_guanyltransferase"/>
</dbReference>
<dbReference type="Gene3D" id="3.90.550.10">
    <property type="entry name" value="Spore Coat Polysaccharide Biosynthesis Protein SpsA, Chain A"/>
    <property type="match status" value="1"/>
</dbReference>
<dbReference type="Proteomes" id="UP000539372">
    <property type="component" value="Unassembled WGS sequence"/>
</dbReference>
<dbReference type="SUPFAM" id="SSF53448">
    <property type="entry name" value="Nucleotide-diphospho-sugar transferases"/>
    <property type="match status" value="1"/>
</dbReference>
<dbReference type="RefSeq" id="WP_169625968.1">
    <property type="nucleotide sequence ID" value="NZ_JABBNT010000004.1"/>
</dbReference>
<keyword evidence="3" id="KW-0808">Transferase</keyword>
<dbReference type="Pfam" id="PF00571">
    <property type="entry name" value="CBS"/>
    <property type="match status" value="1"/>
</dbReference>
<dbReference type="GO" id="GO:0016740">
    <property type="term" value="F:transferase activity"/>
    <property type="evidence" value="ECO:0007669"/>
    <property type="project" value="UniProtKB-KW"/>
</dbReference>
<dbReference type="PANTHER" id="PTHR22572">
    <property type="entry name" value="SUGAR-1-PHOSPHATE GUANYL TRANSFERASE"/>
    <property type="match status" value="1"/>
</dbReference>
<dbReference type="Gene3D" id="3.10.580.10">
    <property type="entry name" value="CBS-domain"/>
    <property type="match status" value="1"/>
</dbReference>
<reference evidence="3 4" key="1">
    <citation type="submission" date="2020-04" db="EMBL/GenBank/DDBJ databases">
        <title>Rhodospirillaceae bacterium KN72 isolated from deep sea.</title>
        <authorList>
            <person name="Zhang D.-C."/>
        </authorList>
    </citation>
    <scope>NUCLEOTIDE SEQUENCE [LARGE SCALE GENOMIC DNA]</scope>
    <source>
        <strain evidence="3 4">KN72</strain>
    </source>
</reference>
<dbReference type="InterPro" id="IPR000644">
    <property type="entry name" value="CBS_dom"/>
</dbReference>